<dbReference type="RefSeq" id="WP_133230537.1">
    <property type="nucleotide sequence ID" value="NZ_SMRT01000008.1"/>
</dbReference>
<proteinExistence type="predicted"/>
<name>A0A4R5KMY6_9BACL</name>
<sequence length="322" mass="36177">MNDRKAIERILDQTGNKNNILDVLSEQLSLSDLNTLLLEVFRRRTHGSPYADLMKAYAANRFVQPSALDPIELKQMEIRLLTVAADASFRAIQLSPVAPLGSCSVVATSDQNKIISALRGTEVVGDATNLMALHICSLLKEKKLANDESPVRLCTTHRHVRAQQFNKPGLLPHFHLFCMVSSGKDKGSYSFEKQALLDHLKVYQHIFSSLFDIGITVRLNRRDGYTDSEGLVQRLGDYIREEAPDIEVDELKEENRNQYYKGMQFSIFVRLNGQSMNIGDGGFVDWPQKLLGSKKERMMISAIGLERLVQLHSISKDGAADE</sequence>
<dbReference type="EMBL" id="SMRT01000008">
    <property type="protein sequence ID" value="TDF96268.1"/>
    <property type="molecule type" value="Genomic_DNA"/>
</dbReference>
<accession>A0A4R5KMY6</accession>
<evidence type="ECO:0000313" key="2">
    <source>
        <dbReference type="Proteomes" id="UP000295636"/>
    </source>
</evidence>
<comment type="caution">
    <text evidence="1">The sequence shown here is derived from an EMBL/GenBank/DDBJ whole genome shotgun (WGS) entry which is preliminary data.</text>
</comment>
<keyword evidence="2" id="KW-1185">Reference proteome</keyword>
<evidence type="ECO:0000313" key="1">
    <source>
        <dbReference type="EMBL" id="TDF96268.1"/>
    </source>
</evidence>
<dbReference type="Proteomes" id="UP000295636">
    <property type="component" value="Unassembled WGS sequence"/>
</dbReference>
<gene>
    <name evidence="1" type="ORF">E1757_17940</name>
</gene>
<reference evidence="1 2" key="1">
    <citation type="submission" date="2019-03" db="EMBL/GenBank/DDBJ databases">
        <title>This is whole genome sequence of Paenibacillus sp MS74 strain.</title>
        <authorList>
            <person name="Trinh H.N."/>
        </authorList>
    </citation>
    <scope>NUCLEOTIDE SEQUENCE [LARGE SCALE GENOMIC DNA]</scope>
    <source>
        <strain evidence="1 2">MS74</strain>
    </source>
</reference>
<dbReference type="AlphaFoldDB" id="A0A4R5KMY6"/>
<dbReference type="OrthoDB" id="7942934at2"/>
<protein>
    <submittedName>
        <fullName evidence="1">Uncharacterized protein</fullName>
    </submittedName>
</protein>
<organism evidence="1 2">
    <name type="scientific">Paenibacillus piri</name>
    <dbReference type="NCBI Taxonomy" id="2547395"/>
    <lineage>
        <taxon>Bacteria</taxon>
        <taxon>Bacillati</taxon>
        <taxon>Bacillota</taxon>
        <taxon>Bacilli</taxon>
        <taxon>Bacillales</taxon>
        <taxon>Paenibacillaceae</taxon>
        <taxon>Paenibacillus</taxon>
    </lineage>
</organism>